<dbReference type="Proteomes" id="UP000199183">
    <property type="component" value="Unassembled WGS sequence"/>
</dbReference>
<feature type="transmembrane region" description="Helical" evidence="6">
    <location>
        <begin position="56"/>
        <end position="85"/>
    </location>
</feature>
<protein>
    <submittedName>
        <fullName evidence="8">Cytochrome c-type biogenesis protein</fullName>
    </submittedName>
</protein>
<name>A0A1H4K4D6_9MICO</name>
<dbReference type="InterPro" id="IPR003834">
    <property type="entry name" value="Cyt_c_assmbl_TM_dom"/>
</dbReference>
<keyword evidence="9" id="KW-1185">Reference proteome</keyword>
<feature type="transmembrane region" description="Helical" evidence="6">
    <location>
        <begin position="125"/>
        <end position="155"/>
    </location>
</feature>
<proteinExistence type="inferred from homology"/>
<dbReference type="PANTHER" id="PTHR31272:SF4">
    <property type="entry name" value="CYTOCHROME C-TYPE BIOGENESIS PROTEIN HI_1454-RELATED"/>
    <property type="match status" value="1"/>
</dbReference>
<comment type="subcellular location">
    <subcellularLocation>
        <location evidence="1">Membrane</location>
        <topology evidence="1">Multi-pass membrane protein</topology>
    </subcellularLocation>
</comment>
<evidence type="ECO:0000256" key="1">
    <source>
        <dbReference type="ARBA" id="ARBA00004141"/>
    </source>
</evidence>
<evidence type="ECO:0000259" key="7">
    <source>
        <dbReference type="Pfam" id="PF02683"/>
    </source>
</evidence>
<dbReference type="GO" id="GO:0016020">
    <property type="term" value="C:membrane"/>
    <property type="evidence" value="ECO:0007669"/>
    <property type="project" value="UniProtKB-SubCell"/>
</dbReference>
<keyword evidence="5 6" id="KW-0472">Membrane</keyword>
<feature type="transmembrane region" description="Helical" evidence="6">
    <location>
        <begin position="91"/>
        <end position="113"/>
    </location>
</feature>
<comment type="similarity">
    <text evidence="2">Belongs to the DsbD family.</text>
</comment>
<dbReference type="InterPro" id="IPR051790">
    <property type="entry name" value="Cytochrome_c-biogenesis_DsbD"/>
</dbReference>
<evidence type="ECO:0000256" key="2">
    <source>
        <dbReference type="ARBA" id="ARBA00006143"/>
    </source>
</evidence>
<evidence type="ECO:0000256" key="3">
    <source>
        <dbReference type="ARBA" id="ARBA00022692"/>
    </source>
</evidence>
<feature type="transmembrane region" description="Helical" evidence="6">
    <location>
        <begin position="167"/>
        <end position="191"/>
    </location>
</feature>
<evidence type="ECO:0000256" key="6">
    <source>
        <dbReference type="SAM" id="Phobius"/>
    </source>
</evidence>
<keyword evidence="3 6" id="KW-0812">Transmembrane</keyword>
<accession>A0A1H4K4D6</accession>
<evidence type="ECO:0000313" key="9">
    <source>
        <dbReference type="Proteomes" id="UP000199183"/>
    </source>
</evidence>
<gene>
    <name evidence="8" type="ORF">SAMN04489806_1000</name>
</gene>
<evidence type="ECO:0000313" key="8">
    <source>
        <dbReference type="EMBL" id="SEB53156.1"/>
    </source>
</evidence>
<evidence type="ECO:0000256" key="5">
    <source>
        <dbReference type="ARBA" id="ARBA00023136"/>
    </source>
</evidence>
<dbReference type="STRING" id="640635.SAMN04489806_1000"/>
<dbReference type="PANTHER" id="PTHR31272">
    <property type="entry name" value="CYTOCHROME C-TYPE BIOGENESIS PROTEIN HI_1454-RELATED"/>
    <property type="match status" value="1"/>
</dbReference>
<dbReference type="EMBL" id="FNRY01000001">
    <property type="protein sequence ID" value="SEB53156.1"/>
    <property type="molecule type" value="Genomic_DNA"/>
</dbReference>
<dbReference type="RefSeq" id="WP_434061451.1">
    <property type="nucleotide sequence ID" value="NZ_FNRY01000001.1"/>
</dbReference>
<feature type="transmembrane region" description="Helical" evidence="6">
    <location>
        <begin position="12"/>
        <end position="35"/>
    </location>
</feature>
<organism evidence="8 9">
    <name type="scientific">Paramicrobacterium humi</name>
    <dbReference type="NCBI Taxonomy" id="640635"/>
    <lineage>
        <taxon>Bacteria</taxon>
        <taxon>Bacillati</taxon>
        <taxon>Actinomycetota</taxon>
        <taxon>Actinomycetes</taxon>
        <taxon>Micrococcales</taxon>
        <taxon>Microbacteriaceae</taxon>
        <taxon>Paramicrobacterium</taxon>
    </lineage>
</organism>
<keyword evidence="4 6" id="KW-1133">Transmembrane helix</keyword>
<feature type="domain" description="Cytochrome C biogenesis protein transmembrane" evidence="7">
    <location>
        <begin position="13"/>
        <end position="221"/>
    </location>
</feature>
<evidence type="ECO:0000256" key="4">
    <source>
        <dbReference type="ARBA" id="ARBA00022989"/>
    </source>
</evidence>
<sequence length="242" mass="25395">MIPELVFNGQLIVAVPLAVLAGIVSFASPCVLPLVPAYLAYVTGTANPQEKRARAFLGVGLFVLGFTIVFVTYGALFGTIGAWLIQWQDLITRILGAAVIVMGLAFLGLVPILQRTARLNLTPSAGLTGAPILGIAFGLGWTPCFGPTLVAISALSLDSASVGRGALLGFVYCLGLGIPFLLLVLGFGWASRSMAFLRNHIKAINILGGIVMILLGVLMLSGLWTFIIGNIQGWIGGYELPI</sequence>
<reference evidence="8 9" key="1">
    <citation type="submission" date="2016-10" db="EMBL/GenBank/DDBJ databases">
        <authorList>
            <person name="de Groot N.N."/>
        </authorList>
    </citation>
    <scope>NUCLEOTIDE SEQUENCE [LARGE SCALE GENOMIC DNA]</scope>
    <source>
        <strain evidence="8 9">DSM 21799</strain>
    </source>
</reference>
<dbReference type="GO" id="GO:0017004">
    <property type="term" value="P:cytochrome complex assembly"/>
    <property type="evidence" value="ECO:0007669"/>
    <property type="project" value="InterPro"/>
</dbReference>
<feature type="transmembrane region" description="Helical" evidence="6">
    <location>
        <begin position="203"/>
        <end position="227"/>
    </location>
</feature>
<dbReference type="AlphaFoldDB" id="A0A1H4K4D6"/>
<dbReference type="Pfam" id="PF02683">
    <property type="entry name" value="DsbD_TM"/>
    <property type="match status" value="1"/>
</dbReference>